<dbReference type="PROSITE" id="PS50279">
    <property type="entry name" value="BPTI_KUNITZ_2"/>
    <property type="match status" value="1"/>
</dbReference>
<gene>
    <name evidence="8" type="primary">LOC102195812</name>
</gene>
<evidence type="ECO:0000259" key="5">
    <source>
        <dbReference type="PROSITE" id="PS50234"/>
    </source>
</evidence>
<sequence length="418" mass="46609">MSRFHCNLVLSALFNVSHQVDDSRNFVFTVLGERATGLRKVRNCAICYDPCRRAEECAFIQEPVLPQQADVDLVMVLDSSREIQADEYAGARQLLSSVVEQLAVSPQPRRAGRQARVALVQQSTKVEFGLQTYQNAGDMKTYMMQNMQQQGGSLALGQMLDYTLREVLLKAGQPRSKRAVLTVVGTKTAYRDQAKLRYISQKAKCEGVALFVVTVGDRYNRTEVEELASVPIQQHLIRLDRLKADEQGYAQRFIRVFLSALNKGVTSYPPPSLRRACDQLGGQEGGQIFITGQGVAQLEDVFGEEVEEDFQEQTGGQIQTGQLDVIDALIRGNGQKVISDTHAKDPNVVEKTLPASFASKDSCILPQDRGSCDNYTMMWFFDAAQKECARFWYGGCGGNKNRFLTQEECQSLCGTKIR</sequence>
<feature type="domain" description="BPTI/Kunitz inhibitor" evidence="6">
    <location>
        <begin position="363"/>
        <end position="413"/>
    </location>
</feature>
<dbReference type="Gene3D" id="3.40.50.410">
    <property type="entry name" value="von Willebrand factor, type A domain"/>
    <property type="match status" value="1"/>
</dbReference>
<dbReference type="PRINTS" id="PR00759">
    <property type="entry name" value="BASICPTASE"/>
</dbReference>
<protein>
    <submittedName>
        <fullName evidence="8">Collagen alpha-4(VI) chain-like isoform X2</fullName>
    </submittedName>
</protein>
<dbReference type="AlphaFoldDB" id="A0A9Y3RPT7"/>
<evidence type="ECO:0000313" key="8">
    <source>
        <dbReference type="RefSeq" id="XP_005744199.2"/>
    </source>
</evidence>
<evidence type="ECO:0000256" key="3">
    <source>
        <dbReference type="ARBA" id="ARBA00023119"/>
    </source>
</evidence>
<keyword evidence="2" id="KW-0964">Secreted</keyword>
<dbReference type="SUPFAM" id="SSF53300">
    <property type="entry name" value="vWA-like"/>
    <property type="match status" value="1"/>
</dbReference>
<dbReference type="FunFam" id="4.10.410.10:FF:000020">
    <property type="entry name" value="Collagen, type VI, alpha 3"/>
    <property type="match status" value="1"/>
</dbReference>
<organism evidence="7 8">
    <name type="scientific">Pundamilia nyererei</name>
    <dbReference type="NCBI Taxonomy" id="303518"/>
    <lineage>
        <taxon>Eukaryota</taxon>
        <taxon>Metazoa</taxon>
        <taxon>Chordata</taxon>
        <taxon>Craniata</taxon>
        <taxon>Vertebrata</taxon>
        <taxon>Euteleostomi</taxon>
        <taxon>Actinopterygii</taxon>
        <taxon>Neopterygii</taxon>
        <taxon>Teleostei</taxon>
        <taxon>Neoteleostei</taxon>
        <taxon>Acanthomorphata</taxon>
        <taxon>Ovalentaria</taxon>
        <taxon>Cichlomorphae</taxon>
        <taxon>Cichliformes</taxon>
        <taxon>Cichlidae</taxon>
        <taxon>African cichlids</taxon>
        <taxon>Pseudocrenilabrinae</taxon>
        <taxon>Haplochromini</taxon>
        <taxon>Pundamilia</taxon>
    </lineage>
</organism>
<dbReference type="FunFam" id="3.40.50.410:FF:000021">
    <property type="entry name" value="Collagen, type VI, alpha 3"/>
    <property type="match status" value="1"/>
</dbReference>
<keyword evidence="7" id="KW-1185">Reference proteome</keyword>
<keyword evidence="3" id="KW-0176">Collagen</keyword>
<evidence type="ECO:0000259" key="6">
    <source>
        <dbReference type="PROSITE" id="PS50279"/>
    </source>
</evidence>
<dbReference type="Pfam" id="PF00092">
    <property type="entry name" value="VWA"/>
    <property type="match status" value="1"/>
</dbReference>
<proteinExistence type="predicted"/>
<dbReference type="GeneID" id="102195812"/>
<reference evidence="8" key="1">
    <citation type="submission" date="2025-08" db="UniProtKB">
        <authorList>
            <consortium name="RefSeq"/>
        </authorList>
    </citation>
    <scope>IDENTIFICATION</scope>
</reference>
<dbReference type="SMART" id="SM00327">
    <property type="entry name" value="VWA"/>
    <property type="match status" value="1"/>
</dbReference>
<comment type="subcellular location">
    <subcellularLocation>
        <location evidence="1">Secreted</location>
        <location evidence="1">Extracellular space</location>
        <location evidence="1">Extracellular matrix</location>
    </subcellularLocation>
</comment>
<keyword evidence="4" id="KW-1015">Disulfide bond</keyword>
<dbReference type="SUPFAM" id="SSF57362">
    <property type="entry name" value="BPTI-like"/>
    <property type="match status" value="1"/>
</dbReference>
<dbReference type="PROSITE" id="PS00280">
    <property type="entry name" value="BPTI_KUNITZ_1"/>
    <property type="match status" value="1"/>
</dbReference>
<keyword evidence="2" id="KW-0272">Extracellular matrix</keyword>
<dbReference type="CDD" id="cd01450">
    <property type="entry name" value="vWFA_subfamily_ECM"/>
    <property type="match status" value="1"/>
</dbReference>
<dbReference type="InterPro" id="IPR050525">
    <property type="entry name" value="ECM_Assembly_Org"/>
</dbReference>
<evidence type="ECO:0000313" key="7">
    <source>
        <dbReference type="Proteomes" id="UP000695023"/>
    </source>
</evidence>
<dbReference type="InterPro" id="IPR002035">
    <property type="entry name" value="VWF_A"/>
</dbReference>
<dbReference type="GO" id="GO:0004867">
    <property type="term" value="F:serine-type endopeptidase inhibitor activity"/>
    <property type="evidence" value="ECO:0007669"/>
    <property type="project" value="InterPro"/>
</dbReference>
<dbReference type="PANTHER" id="PTHR24020">
    <property type="entry name" value="COLLAGEN ALPHA"/>
    <property type="match status" value="1"/>
</dbReference>
<dbReference type="Proteomes" id="UP000695023">
    <property type="component" value="Unplaced"/>
</dbReference>
<dbReference type="GO" id="GO:0005581">
    <property type="term" value="C:collagen trimer"/>
    <property type="evidence" value="ECO:0007669"/>
    <property type="project" value="UniProtKB-KW"/>
</dbReference>
<dbReference type="CDD" id="cd22631">
    <property type="entry name" value="Kunitz_collagen_alpha6_VI-like"/>
    <property type="match status" value="1"/>
</dbReference>
<evidence type="ECO:0000256" key="4">
    <source>
        <dbReference type="ARBA" id="ARBA00023157"/>
    </source>
</evidence>
<dbReference type="InterPro" id="IPR020901">
    <property type="entry name" value="Prtase_inh_Kunz-CS"/>
</dbReference>
<dbReference type="PROSITE" id="PS50234">
    <property type="entry name" value="VWFA"/>
    <property type="match status" value="1"/>
</dbReference>
<dbReference type="RefSeq" id="XP_005744199.2">
    <property type="nucleotide sequence ID" value="XM_005744142.2"/>
</dbReference>
<dbReference type="Gene3D" id="4.10.410.10">
    <property type="entry name" value="Pancreatic trypsin inhibitor Kunitz domain"/>
    <property type="match status" value="1"/>
</dbReference>
<dbReference type="Pfam" id="PF00014">
    <property type="entry name" value="Kunitz_BPTI"/>
    <property type="match status" value="1"/>
</dbReference>
<accession>A0A9Y3RPT7</accession>
<evidence type="ECO:0000256" key="1">
    <source>
        <dbReference type="ARBA" id="ARBA00004498"/>
    </source>
</evidence>
<feature type="domain" description="VWFA" evidence="5">
    <location>
        <begin position="72"/>
        <end position="261"/>
    </location>
</feature>
<dbReference type="InterPro" id="IPR002223">
    <property type="entry name" value="Kunitz_BPTI"/>
</dbReference>
<name>A0A9Y3RPT7_9CICH</name>
<dbReference type="SMART" id="SM00131">
    <property type="entry name" value="KU"/>
    <property type="match status" value="1"/>
</dbReference>
<evidence type="ECO:0000256" key="2">
    <source>
        <dbReference type="ARBA" id="ARBA00022530"/>
    </source>
</evidence>
<dbReference type="InterPro" id="IPR036465">
    <property type="entry name" value="vWFA_dom_sf"/>
</dbReference>
<dbReference type="InterPro" id="IPR036880">
    <property type="entry name" value="Kunitz_BPTI_sf"/>
</dbReference>